<comment type="cofactor">
    <cofactor evidence="4">
        <name>a divalent metal cation</name>
        <dbReference type="ChEBI" id="CHEBI:60240"/>
    </cofactor>
</comment>
<dbReference type="EC" id="3.6.1.-" evidence="4"/>
<reference evidence="6 7" key="1">
    <citation type="submission" date="2019-12" db="EMBL/GenBank/DDBJ databases">
        <title>Snethiella sp. nov. sp. isolated from sea sand.</title>
        <authorList>
            <person name="Kim J."/>
            <person name="Jeong S.E."/>
            <person name="Jung H.S."/>
            <person name="Jeon C.O."/>
        </authorList>
    </citation>
    <scope>NUCLEOTIDE SEQUENCE [LARGE SCALE GENOMIC DNA]</scope>
    <source>
        <strain evidence="6 7">DP05</strain>
    </source>
</reference>
<evidence type="ECO:0000256" key="1">
    <source>
        <dbReference type="ARBA" id="ARBA00001936"/>
    </source>
</evidence>
<keyword evidence="3 4" id="KW-0378">Hydrolase</keyword>
<dbReference type="PANTHER" id="PTHR11839">
    <property type="entry name" value="UDP/ADP-SUGAR PYROPHOSPHATASE"/>
    <property type="match status" value="1"/>
</dbReference>
<dbReference type="GO" id="GO:0034432">
    <property type="term" value="F:bis(5'-adenosyl)-pentaphosphatase activity"/>
    <property type="evidence" value="ECO:0007669"/>
    <property type="project" value="TreeGrafter"/>
</dbReference>
<accession>A0A6L8W2W6</accession>
<proteinExistence type="inferred from homology"/>
<dbReference type="CDD" id="cd03671">
    <property type="entry name" value="NUDIX_Ap4A_hydrolase_plant_like"/>
    <property type="match status" value="1"/>
</dbReference>
<gene>
    <name evidence="4" type="primary">rppH</name>
    <name evidence="4" type="synonym">nudH</name>
    <name evidence="6" type="ORF">GQE98_02140</name>
</gene>
<dbReference type="GO" id="GO:0019693">
    <property type="term" value="P:ribose phosphate metabolic process"/>
    <property type="evidence" value="ECO:0007669"/>
    <property type="project" value="TreeGrafter"/>
</dbReference>
<comment type="caution">
    <text evidence="6">The sequence shown here is derived from an EMBL/GenBank/DDBJ whole genome shotgun (WGS) entry which is preliminary data.</text>
</comment>
<dbReference type="PRINTS" id="PR00502">
    <property type="entry name" value="NUDIXFAMILY"/>
</dbReference>
<dbReference type="InterPro" id="IPR000086">
    <property type="entry name" value="NUDIX_hydrolase_dom"/>
</dbReference>
<dbReference type="InterPro" id="IPR015797">
    <property type="entry name" value="NUDIX_hydrolase-like_dom_sf"/>
</dbReference>
<dbReference type="AlphaFoldDB" id="A0A6L8W2W6"/>
<dbReference type="GO" id="GO:0006753">
    <property type="term" value="P:nucleoside phosphate metabolic process"/>
    <property type="evidence" value="ECO:0007669"/>
    <property type="project" value="TreeGrafter"/>
</dbReference>
<comment type="cofactor">
    <cofactor evidence="1">
        <name>Mn(2+)</name>
        <dbReference type="ChEBI" id="CHEBI:29035"/>
    </cofactor>
</comment>
<comment type="function">
    <text evidence="4">Accelerates the degradation of transcripts by removing pyrophosphate from the 5'-end of triphosphorylated RNA, leading to a more labile monophosphorylated state that can stimulate subsequent ribonuclease cleavage.</text>
</comment>
<dbReference type="PROSITE" id="PS51462">
    <property type="entry name" value="NUDIX"/>
    <property type="match status" value="1"/>
</dbReference>
<evidence type="ECO:0000313" key="7">
    <source>
        <dbReference type="Proteomes" id="UP000476030"/>
    </source>
</evidence>
<dbReference type="Gene3D" id="3.90.79.10">
    <property type="entry name" value="Nucleoside Triphosphate Pyrophosphohydrolase"/>
    <property type="match status" value="1"/>
</dbReference>
<feature type="domain" description="Nudix hydrolase" evidence="5">
    <location>
        <begin position="11"/>
        <end position="153"/>
    </location>
</feature>
<keyword evidence="7" id="KW-1185">Reference proteome</keyword>
<evidence type="ECO:0000313" key="6">
    <source>
        <dbReference type="EMBL" id="MZR29425.1"/>
    </source>
</evidence>
<dbReference type="InterPro" id="IPR020084">
    <property type="entry name" value="NUDIX_hydrolase_CS"/>
</dbReference>
<comment type="cofactor">
    <cofactor evidence="2">
        <name>Mg(2+)</name>
        <dbReference type="ChEBI" id="CHEBI:18420"/>
    </cofactor>
</comment>
<sequence length="159" mass="18728">MTATVFNENLPYRPCAGMMLLNKKGQVFVGRRLDMVTEHWQMPQGGIDPGEEPLEAAIRELDEEIGTQNVELIRVLEDWLTYDLPDDLIGKVWKGKYRGQKQKWFLFRYLGEDQDINIETDHPEFSEWKWAEFSDLPSLIVPFKRDLYETILEKFSPFV</sequence>
<evidence type="ECO:0000256" key="4">
    <source>
        <dbReference type="HAMAP-Rule" id="MF_00298"/>
    </source>
</evidence>
<dbReference type="NCBIfam" id="NF001936">
    <property type="entry name" value="PRK00714.1-3"/>
    <property type="match status" value="1"/>
</dbReference>
<dbReference type="HAMAP" id="MF_00298">
    <property type="entry name" value="Nudix_RppH"/>
    <property type="match status" value="1"/>
</dbReference>
<dbReference type="RefSeq" id="WP_161313896.1">
    <property type="nucleotide sequence ID" value="NZ_WTUW01000001.1"/>
</dbReference>
<dbReference type="EMBL" id="WTUW01000001">
    <property type="protein sequence ID" value="MZR29425.1"/>
    <property type="molecule type" value="Genomic_DNA"/>
</dbReference>
<dbReference type="PANTHER" id="PTHR11839:SF22">
    <property type="entry name" value="NUDIX HYDROLASE 26, CHLOROPLASTIC"/>
    <property type="match status" value="1"/>
</dbReference>
<evidence type="ECO:0000259" key="5">
    <source>
        <dbReference type="PROSITE" id="PS51462"/>
    </source>
</evidence>
<dbReference type="InterPro" id="IPR022927">
    <property type="entry name" value="RppH"/>
</dbReference>
<feature type="short sequence motif" description="Nudix box" evidence="4">
    <location>
        <begin position="45"/>
        <end position="66"/>
    </location>
</feature>
<dbReference type="Pfam" id="PF00293">
    <property type="entry name" value="NUDIX"/>
    <property type="match status" value="1"/>
</dbReference>
<dbReference type="Proteomes" id="UP000476030">
    <property type="component" value="Unassembled WGS sequence"/>
</dbReference>
<organism evidence="6 7">
    <name type="scientific">Sneathiella litorea</name>
    <dbReference type="NCBI Taxonomy" id="2606216"/>
    <lineage>
        <taxon>Bacteria</taxon>
        <taxon>Pseudomonadati</taxon>
        <taxon>Pseudomonadota</taxon>
        <taxon>Alphaproteobacteria</taxon>
        <taxon>Sneathiellales</taxon>
        <taxon>Sneathiellaceae</taxon>
        <taxon>Sneathiella</taxon>
    </lineage>
</organism>
<comment type="similarity">
    <text evidence="4">Belongs to the Nudix hydrolase family. RppH subfamily.</text>
</comment>
<evidence type="ECO:0000256" key="3">
    <source>
        <dbReference type="ARBA" id="ARBA00022801"/>
    </source>
</evidence>
<dbReference type="GO" id="GO:0008893">
    <property type="term" value="F:guanosine-3',5'-bis(diphosphate) 3'-diphosphatase activity"/>
    <property type="evidence" value="ECO:0007669"/>
    <property type="project" value="TreeGrafter"/>
</dbReference>
<protein>
    <recommendedName>
        <fullName evidence="4">RNA pyrophosphohydrolase</fullName>
        <ecNumber evidence="4">3.6.1.-</ecNumber>
    </recommendedName>
    <alternativeName>
        <fullName evidence="4">(Di)nucleoside polyphosphate hydrolase</fullName>
    </alternativeName>
</protein>
<dbReference type="InterPro" id="IPR020476">
    <property type="entry name" value="Nudix_hydrolase"/>
</dbReference>
<name>A0A6L8W2W6_9PROT</name>
<evidence type="ECO:0000256" key="2">
    <source>
        <dbReference type="ARBA" id="ARBA00001946"/>
    </source>
</evidence>
<dbReference type="PROSITE" id="PS00893">
    <property type="entry name" value="NUDIX_BOX"/>
    <property type="match status" value="1"/>
</dbReference>
<dbReference type="SUPFAM" id="SSF55811">
    <property type="entry name" value="Nudix"/>
    <property type="match status" value="1"/>
</dbReference>
<dbReference type="NCBIfam" id="NF001938">
    <property type="entry name" value="PRK00714.1-5"/>
    <property type="match status" value="1"/>
</dbReference>